<evidence type="ECO:0000256" key="10">
    <source>
        <dbReference type="ARBA" id="ARBA00022723"/>
    </source>
</evidence>
<keyword evidence="11" id="KW-1278">Translocase</keyword>
<dbReference type="GO" id="GO:0022904">
    <property type="term" value="P:respiratory electron transport chain"/>
    <property type="evidence" value="ECO:0007669"/>
    <property type="project" value="InterPro"/>
</dbReference>
<keyword evidence="10" id="KW-0479">Metal-binding</keyword>
<dbReference type="Proteomes" id="UP000593758">
    <property type="component" value="Chromosome"/>
</dbReference>
<evidence type="ECO:0000256" key="6">
    <source>
        <dbReference type="ARBA" id="ARBA00022475"/>
    </source>
</evidence>
<dbReference type="AlphaFoldDB" id="A0A7M1SNK6"/>
<keyword evidence="8" id="KW-0679">Respiratory chain</keyword>
<feature type="domain" description="Cytochrome b/b6 N-terminal region profile" evidence="20">
    <location>
        <begin position="20"/>
        <end position="248"/>
    </location>
</feature>
<proteinExistence type="predicted"/>
<dbReference type="PANTHER" id="PTHR19271">
    <property type="entry name" value="CYTOCHROME B"/>
    <property type="match status" value="1"/>
</dbReference>
<comment type="catalytic activity">
    <reaction evidence="16">
        <text>a quinol + 2 Fe(III)-[cytochrome c](out) = a quinone + 2 Fe(II)-[cytochrome c](out) + 2 H(+)(out)</text>
        <dbReference type="Rhea" id="RHEA:11484"/>
        <dbReference type="Rhea" id="RHEA-COMP:10350"/>
        <dbReference type="Rhea" id="RHEA-COMP:14399"/>
        <dbReference type="ChEBI" id="CHEBI:15378"/>
        <dbReference type="ChEBI" id="CHEBI:24646"/>
        <dbReference type="ChEBI" id="CHEBI:29033"/>
        <dbReference type="ChEBI" id="CHEBI:29034"/>
        <dbReference type="ChEBI" id="CHEBI:132124"/>
        <dbReference type="EC" id="7.1.1.8"/>
    </reaction>
</comment>
<dbReference type="RefSeq" id="WP_193495303.1">
    <property type="nucleotide sequence ID" value="NZ_CP063169.1"/>
</dbReference>
<evidence type="ECO:0000256" key="14">
    <source>
        <dbReference type="ARBA" id="ARBA00023004"/>
    </source>
</evidence>
<evidence type="ECO:0000256" key="5">
    <source>
        <dbReference type="ARBA" id="ARBA00022448"/>
    </source>
</evidence>
<dbReference type="InterPro" id="IPR005797">
    <property type="entry name" value="Cyt_b/b6_N"/>
</dbReference>
<evidence type="ECO:0000256" key="1">
    <source>
        <dbReference type="ARBA" id="ARBA00001971"/>
    </source>
</evidence>
<evidence type="ECO:0000256" key="13">
    <source>
        <dbReference type="ARBA" id="ARBA00022989"/>
    </source>
</evidence>
<feature type="transmembrane region" description="Helical" evidence="19">
    <location>
        <begin position="217"/>
        <end position="241"/>
    </location>
</feature>
<feature type="transmembrane region" description="Helical" evidence="19">
    <location>
        <begin position="118"/>
        <end position="139"/>
    </location>
</feature>
<feature type="transmembrane region" description="Helical" evidence="19">
    <location>
        <begin position="49"/>
        <end position="73"/>
    </location>
</feature>
<feature type="transmembrane region" description="Helical" evidence="19">
    <location>
        <begin position="262"/>
        <end position="286"/>
    </location>
</feature>
<feature type="transmembrane region" description="Helical" evidence="19">
    <location>
        <begin position="414"/>
        <end position="438"/>
    </location>
</feature>
<evidence type="ECO:0000259" key="21">
    <source>
        <dbReference type="PROSITE" id="PS51003"/>
    </source>
</evidence>
<evidence type="ECO:0000313" key="22">
    <source>
        <dbReference type="EMBL" id="QOR69156.1"/>
    </source>
</evidence>
<evidence type="ECO:0000256" key="3">
    <source>
        <dbReference type="ARBA" id="ARBA00012951"/>
    </source>
</evidence>
<evidence type="ECO:0000259" key="20">
    <source>
        <dbReference type="PROSITE" id="PS51002"/>
    </source>
</evidence>
<keyword evidence="5" id="KW-0813">Transport</keyword>
<dbReference type="EC" id="7.1.1.8" evidence="3"/>
<keyword evidence="13 19" id="KW-1133">Transmembrane helix</keyword>
<keyword evidence="12" id="KW-0249">Electron transport</keyword>
<dbReference type="GO" id="GO:0005886">
    <property type="term" value="C:plasma membrane"/>
    <property type="evidence" value="ECO:0007669"/>
    <property type="project" value="UniProtKB-SubCell"/>
</dbReference>
<comment type="subcellular location">
    <subcellularLocation>
        <location evidence="2">Cell membrane</location>
        <topology evidence="2">Multi-pass membrane protein</topology>
    </subcellularLocation>
</comment>
<dbReference type="PROSITE" id="PS51002">
    <property type="entry name" value="CYTB_NTER"/>
    <property type="match status" value="1"/>
</dbReference>
<dbReference type="InterPro" id="IPR016174">
    <property type="entry name" value="Di-haem_cyt_TM"/>
</dbReference>
<gene>
    <name evidence="22" type="ORF">IM660_10485</name>
</gene>
<evidence type="ECO:0000256" key="4">
    <source>
        <dbReference type="ARBA" id="ARBA00016116"/>
    </source>
</evidence>
<evidence type="ECO:0000256" key="12">
    <source>
        <dbReference type="ARBA" id="ARBA00022982"/>
    </source>
</evidence>
<dbReference type="InterPro" id="IPR027387">
    <property type="entry name" value="Cytb/b6-like_sf"/>
</dbReference>
<dbReference type="EMBL" id="CP063169">
    <property type="protein sequence ID" value="QOR69156.1"/>
    <property type="molecule type" value="Genomic_DNA"/>
</dbReference>
<evidence type="ECO:0000256" key="2">
    <source>
        <dbReference type="ARBA" id="ARBA00004651"/>
    </source>
</evidence>
<evidence type="ECO:0000256" key="17">
    <source>
        <dbReference type="ARBA" id="ARBA00029568"/>
    </source>
</evidence>
<dbReference type="InterPro" id="IPR036150">
    <property type="entry name" value="Cyt_b/b6_C_sf"/>
</dbReference>
<accession>A0A7M1SNK6</accession>
<dbReference type="SUPFAM" id="SSF81342">
    <property type="entry name" value="Transmembrane di-heme cytochromes"/>
    <property type="match status" value="1"/>
</dbReference>
<dbReference type="PANTHER" id="PTHR19271:SF16">
    <property type="entry name" value="CYTOCHROME B"/>
    <property type="match status" value="1"/>
</dbReference>
<keyword evidence="9 19" id="KW-0812">Transmembrane</keyword>
<name>A0A7M1SNK6_9MICO</name>
<evidence type="ECO:0000256" key="9">
    <source>
        <dbReference type="ARBA" id="ARBA00022692"/>
    </source>
</evidence>
<feature type="domain" description="Cytochrome b/b6 C-terminal region profile" evidence="21">
    <location>
        <begin position="249"/>
        <end position="444"/>
    </location>
</feature>
<dbReference type="Gene3D" id="1.20.810.10">
    <property type="entry name" value="Cytochrome Bc1 Complex, Chain C"/>
    <property type="match status" value="1"/>
</dbReference>
<evidence type="ECO:0000256" key="15">
    <source>
        <dbReference type="ARBA" id="ARBA00023136"/>
    </source>
</evidence>
<evidence type="ECO:0000256" key="11">
    <source>
        <dbReference type="ARBA" id="ARBA00022967"/>
    </source>
</evidence>
<dbReference type="SUPFAM" id="SSF81648">
    <property type="entry name" value="a domain/subunit of cytochrome bc1 complex (Ubiquinol-cytochrome c reductase)"/>
    <property type="match status" value="1"/>
</dbReference>
<dbReference type="InterPro" id="IPR005798">
    <property type="entry name" value="Cyt_b/b6_C"/>
</dbReference>
<organism evidence="22 23">
    <name type="scientific">Ruania alkalisoli</name>
    <dbReference type="NCBI Taxonomy" id="2779775"/>
    <lineage>
        <taxon>Bacteria</taxon>
        <taxon>Bacillati</taxon>
        <taxon>Actinomycetota</taxon>
        <taxon>Actinomycetes</taxon>
        <taxon>Micrococcales</taxon>
        <taxon>Ruaniaceae</taxon>
        <taxon>Ruania</taxon>
    </lineage>
</organism>
<evidence type="ECO:0000256" key="7">
    <source>
        <dbReference type="ARBA" id="ARBA00022617"/>
    </source>
</evidence>
<comment type="cofactor">
    <cofactor evidence="1">
        <name>heme</name>
        <dbReference type="ChEBI" id="CHEBI:30413"/>
    </cofactor>
</comment>
<keyword evidence="23" id="KW-1185">Reference proteome</keyword>
<keyword evidence="14" id="KW-0408">Iron</keyword>
<feature type="transmembrane region" description="Helical" evidence="19">
    <location>
        <begin position="382"/>
        <end position="402"/>
    </location>
</feature>
<protein>
    <recommendedName>
        <fullName evidence="4">Cytochrome bc1 complex cytochrome b subunit</fullName>
        <ecNumber evidence="3">7.1.1.8</ecNumber>
    </recommendedName>
    <alternativeName>
        <fullName evidence="17">Cytochrome bc1 reductase complex subunit QcrB</fullName>
    </alternativeName>
</protein>
<keyword evidence="7" id="KW-0349">Heme</keyword>
<evidence type="ECO:0000256" key="18">
    <source>
        <dbReference type="SAM" id="MobiDB-lite"/>
    </source>
</evidence>
<dbReference type="Pfam" id="PF13631">
    <property type="entry name" value="Cytochrom_B_N_2"/>
    <property type="match status" value="1"/>
</dbReference>
<dbReference type="PROSITE" id="PS51003">
    <property type="entry name" value="CYTB_CTER"/>
    <property type="match status" value="1"/>
</dbReference>
<sequence length="562" mass="62361">MSARTEVAQQRKTSPTAAAGADFLDTRVGASKMVKEFARKIFPDHWSFLLGEIALFSFVVLILSGIFLTMFFVPSMTEVHYPEDALPVTMQGLEMSEAFASTVYMSYHVPGGLLMRQIHHWAALMFVGAMTVHMMRVFFTGAFRRPRELNWLVGFTLLILGLAAGFSGYSLPDDVLSGNGLRIADGVLRAIPLIGSYGSYMLFGGEFPGTDIIPRLFTVHILLVPGLILALIAVHLFLIVWHKHTQFPGPGRTDRNVVGYPLFPVYTAKAGGFFFIVFGVLAVMGATMSINNVWNYGPYDPSIVGAGAQPDWYMLFLEGALRLMPGQTEYVIAGYTLSLNILVPGVVIPGILFTLLALFPFIEGFATKDTGEHHVLDRPRNAPVRTASGVAILTVFFVLVAAGSNDLIATHFHLSLNAITWAFRVLFFLLPVVTFIVTKRICLSLQRKDRELVLHGHETGRVVRFASGEYIEVHRPLDEHERWVLVAHGPRRPLEIAAEEDAAGVRRPGHRRDRLRQALSRFFYEDRVEPVTPSELAAAHVHDEHDEVEASPARETIGTQSH</sequence>
<reference evidence="22 23" key="1">
    <citation type="submission" date="2020-10" db="EMBL/GenBank/DDBJ databases">
        <title>Haloactinobacterium sp. RN3S43, a bacterium isolated from saline soil.</title>
        <authorList>
            <person name="Sun J.-Q."/>
        </authorList>
    </citation>
    <scope>NUCLEOTIDE SEQUENCE [LARGE SCALE GENOMIC DNA]</scope>
    <source>
        <strain evidence="22 23">RN3S43</strain>
    </source>
</reference>
<evidence type="ECO:0000256" key="16">
    <source>
        <dbReference type="ARBA" id="ARBA00029351"/>
    </source>
</evidence>
<dbReference type="KEGG" id="halt:IM660_10485"/>
<feature type="region of interest" description="Disordered" evidence="18">
    <location>
        <begin position="540"/>
        <end position="562"/>
    </location>
</feature>
<dbReference type="GO" id="GO:0046872">
    <property type="term" value="F:metal ion binding"/>
    <property type="evidence" value="ECO:0007669"/>
    <property type="project" value="UniProtKB-KW"/>
</dbReference>
<evidence type="ECO:0000313" key="23">
    <source>
        <dbReference type="Proteomes" id="UP000593758"/>
    </source>
</evidence>
<evidence type="ECO:0000256" key="8">
    <source>
        <dbReference type="ARBA" id="ARBA00022660"/>
    </source>
</evidence>
<dbReference type="GO" id="GO:0016491">
    <property type="term" value="F:oxidoreductase activity"/>
    <property type="evidence" value="ECO:0007669"/>
    <property type="project" value="InterPro"/>
</dbReference>
<dbReference type="FunFam" id="1.20.810.10:FF:000007">
    <property type="entry name" value="Ubiquinol-cytochrome C reductase B subunit"/>
    <property type="match status" value="1"/>
</dbReference>
<keyword evidence="15 19" id="KW-0472">Membrane</keyword>
<feature type="transmembrane region" description="Helical" evidence="19">
    <location>
        <begin position="341"/>
        <end position="362"/>
    </location>
</feature>
<dbReference type="GO" id="GO:0008121">
    <property type="term" value="F:quinol-cytochrome-c reductase activity"/>
    <property type="evidence" value="ECO:0007669"/>
    <property type="project" value="UniProtKB-EC"/>
</dbReference>
<evidence type="ECO:0000256" key="19">
    <source>
        <dbReference type="SAM" id="Phobius"/>
    </source>
</evidence>
<keyword evidence="6" id="KW-1003">Cell membrane</keyword>
<feature type="transmembrane region" description="Helical" evidence="19">
    <location>
        <begin position="151"/>
        <end position="171"/>
    </location>
</feature>